<evidence type="ECO:0000256" key="6">
    <source>
        <dbReference type="SAM" id="Phobius"/>
    </source>
</evidence>
<proteinExistence type="predicted"/>
<dbReference type="InterPro" id="IPR003406">
    <property type="entry name" value="Glyco_trans_14"/>
</dbReference>
<evidence type="ECO:0000256" key="1">
    <source>
        <dbReference type="ARBA" id="ARBA00004606"/>
    </source>
</evidence>
<evidence type="ECO:0000256" key="5">
    <source>
        <dbReference type="ARBA" id="ARBA00023180"/>
    </source>
</evidence>
<organism evidence="7 8">
    <name type="scientific">Protea cynaroides</name>
    <dbReference type="NCBI Taxonomy" id="273540"/>
    <lineage>
        <taxon>Eukaryota</taxon>
        <taxon>Viridiplantae</taxon>
        <taxon>Streptophyta</taxon>
        <taxon>Embryophyta</taxon>
        <taxon>Tracheophyta</taxon>
        <taxon>Spermatophyta</taxon>
        <taxon>Magnoliopsida</taxon>
        <taxon>Proteales</taxon>
        <taxon>Proteaceae</taxon>
        <taxon>Protea</taxon>
    </lineage>
</organism>
<reference evidence="7" key="1">
    <citation type="journal article" date="2023" name="Plant J.">
        <title>The genome of the king protea, Protea cynaroides.</title>
        <authorList>
            <person name="Chang J."/>
            <person name="Duong T.A."/>
            <person name="Schoeman C."/>
            <person name="Ma X."/>
            <person name="Roodt D."/>
            <person name="Barker N."/>
            <person name="Li Z."/>
            <person name="Van de Peer Y."/>
            <person name="Mizrachi E."/>
        </authorList>
    </citation>
    <scope>NUCLEOTIDE SEQUENCE</scope>
    <source>
        <tissue evidence="7">Young leaves</tissue>
    </source>
</reference>
<accession>A0A9Q0KFE6</accession>
<evidence type="ECO:0000313" key="8">
    <source>
        <dbReference type="Proteomes" id="UP001141806"/>
    </source>
</evidence>
<comment type="caution">
    <text evidence="7">The sequence shown here is derived from an EMBL/GenBank/DDBJ whole genome shotgun (WGS) entry which is preliminary data.</text>
</comment>
<feature type="transmembrane region" description="Helical" evidence="6">
    <location>
        <begin position="23"/>
        <end position="41"/>
    </location>
</feature>
<dbReference type="GO" id="GO:0015020">
    <property type="term" value="F:glucuronosyltransferase activity"/>
    <property type="evidence" value="ECO:0007669"/>
    <property type="project" value="InterPro"/>
</dbReference>
<name>A0A9Q0KFE6_9MAGN</name>
<dbReference type="PANTHER" id="PTHR45719">
    <property type="entry name" value="GLYCOSYLTRANSFERASE"/>
    <property type="match status" value="1"/>
</dbReference>
<comment type="subcellular location">
    <subcellularLocation>
        <location evidence="1">Membrane</location>
        <topology evidence="1">Single-pass type II membrane protein</topology>
    </subcellularLocation>
</comment>
<evidence type="ECO:0000256" key="2">
    <source>
        <dbReference type="ARBA" id="ARBA00022676"/>
    </source>
</evidence>
<keyword evidence="3" id="KW-0808">Transferase</keyword>
<keyword evidence="4 6" id="KW-0472">Membrane</keyword>
<protein>
    <submittedName>
        <fullName evidence="7">Uncharacterized protein</fullName>
    </submittedName>
</protein>
<dbReference type="PANTHER" id="PTHR45719:SF10">
    <property type="entry name" value="CORE-2_I-BRANCHING BETA-1,6-N-ACETYLGLUCOSAMINYLTRANSFERASE FAMILY PROTEIN"/>
    <property type="match status" value="1"/>
</dbReference>
<evidence type="ECO:0000256" key="4">
    <source>
        <dbReference type="ARBA" id="ARBA00023136"/>
    </source>
</evidence>
<dbReference type="AlphaFoldDB" id="A0A9Q0KFE6"/>
<dbReference type="GO" id="GO:0016020">
    <property type="term" value="C:membrane"/>
    <property type="evidence" value="ECO:0007669"/>
    <property type="project" value="UniProtKB-SubCell"/>
</dbReference>
<keyword evidence="2" id="KW-0328">Glycosyltransferase</keyword>
<dbReference type="EMBL" id="JAMYWD010000006">
    <property type="protein sequence ID" value="KAJ4969294.1"/>
    <property type="molecule type" value="Genomic_DNA"/>
</dbReference>
<evidence type="ECO:0000256" key="3">
    <source>
        <dbReference type="ARBA" id="ARBA00022679"/>
    </source>
</evidence>
<dbReference type="Proteomes" id="UP001141806">
    <property type="component" value="Unassembled WGS sequence"/>
</dbReference>
<dbReference type="OrthoDB" id="2019572at2759"/>
<evidence type="ECO:0000313" key="7">
    <source>
        <dbReference type="EMBL" id="KAJ4969294.1"/>
    </source>
</evidence>
<keyword evidence="5" id="KW-0325">Glycoprotein</keyword>
<keyword evidence="6" id="KW-1133">Transmembrane helix</keyword>
<keyword evidence="6" id="KW-0812">Transmembrane</keyword>
<keyword evidence="8" id="KW-1185">Reference proteome</keyword>
<dbReference type="Pfam" id="PF02485">
    <property type="entry name" value="Branch"/>
    <property type="match status" value="1"/>
</dbReference>
<dbReference type="InterPro" id="IPR044610">
    <property type="entry name" value="GLCAT14A/B/C"/>
</dbReference>
<gene>
    <name evidence="7" type="ORF">NE237_015995</name>
</gene>
<sequence>MLNPSLPSSLHATSTTSKEKKKLYYLLATSVGFLIFILFVSSSSASGSSSSSSLHYHRKQRLVISKRNLADTNDVLPSPPSIAYFISGSDGDSDRLLRLLFSVYHPNNQYLLHLDLTASQSQRDQLAFTVQSIPVFRAFQNVDIVGEADFAYPHGSSAIASILHGASILLRLSRHWDWFINLSAADYPLVTQDDLLHMLSFLPKDLNFVNHTNHIGWRESFRMKPIIVDPGLYMSEKSYVFYATQKRELPNAYMLFTGLSSVVLSRKFVEFCIFGSDNLPRILLMYFSNMPSSQANYFQTALCNSLEFNKTTVNHNLQYVSWDDPPKQKPRTLGSSDFDDMIKSGAAFGTPFPSEDPVLDRIDKEVLNRGSRRIVPGGWCLGDSDDDPCSVWGDANALWPGQGARRLEKRLVELLSKEAFHSHQCIIE</sequence>